<dbReference type="Proteomes" id="UP001454036">
    <property type="component" value="Unassembled WGS sequence"/>
</dbReference>
<accession>A0AAV3QGE5</accession>
<name>A0AAV3QGE5_LITER</name>
<feature type="region of interest" description="Disordered" evidence="1">
    <location>
        <begin position="101"/>
        <end position="149"/>
    </location>
</feature>
<evidence type="ECO:0000313" key="3">
    <source>
        <dbReference type="Proteomes" id="UP001454036"/>
    </source>
</evidence>
<evidence type="ECO:0000256" key="1">
    <source>
        <dbReference type="SAM" id="MobiDB-lite"/>
    </source>
</evidence>
<keyword evidence="3" id="KW-1185">Reference proteome</keyword>
<dbReference type="EMBL" id="BAABME010004659">
    <property type="protein sequence ID" value="GAA0163109.1"/>
    <property type="molecule type" value="Genomic_DNA"/>
</dbReference>
<evidence type="ECO:0000313" key="2">
    <source>
        <dbReference type="EMBL" id="GAA0163109.1"/>
    </source>
</evidence>
<feature type="compositionally biased region" description="Polar residues" evidence="1">
    <location>
        <begin position="1"/>
        <end position="19"/>
    </location>
</feature>
<reference evidence="2 3" key="1">
    <citation type="submission" date="2024-01" db="EMBL/GenBank/DDBJ databases">
        <title>The complete chloroplast genome sequence of Lithospermum erythrorhizon: insights into the phylogenetic relationship among Boraginaceae species and the maternal lineages of purple gromwells.</title>
        <authorList>
            <person name="Okada T."/>
            <person name="Watanabe K."/>
        </authorList>
    </citation>
    <scope>NUCLEOTIDE SEQUENCE [LARGE SCALE GENOMIC DNA]</scope>
</reference>
<protein>
    <submittedName>
        <fullName evidence="2">Uncharacterized protein</fullName>
    </submittedName>
</protein>
<organism evidence="2 3">
    <name type="scientific">Lithospermum erythrorhizon</name>
    <name type="common">Purple gromwell</name>
    <name type="synonym">Lithospermum officinale var. erythrorhizon</name>
    <dbReference type="NCBI Taxonomy" id="34254"/>
    <lineage>
        <taxon>Eukaryota</taxon>
        <taxon>Viridiplantae</taxon>
        <taxon>Streptophyta</taxon>
        <taxon>Embryophyta</taxon>
        <taxon>Tracheophyta</taxon>
        <taxon>Spermatophyta</taxon>
        <taxon>Magnoliopsida</taxon>
        <taxon>eudicotyledons</taxon>
        <taxon>Gunneridae</taxon>
        <taxon>Pentapetalae</taxon>
        <taxon>asterids</taxon>
        <taxon>lamiids</taxon>
        <taxon>Boraginales</taxon>
        <taxon>Boraginaceae</taxon>
        <taxon>Boraginoideae</taxon>
        <taxon>Lithospermeae</taxon>
        <taxon>Lithospermum</taxon>
    </lineage>
</organism>
<sequence>MFGAGNRSQDSLSVISPCQRQGGGDEQGNLQGYEEEASLQGYEEEAPAGRGQLGSRIFDGALLDMACVTYYDEFANKKILRIKMDLLEEKRVLAVDKMARYKGKGIGGPGSENEEKSPQGQKLRHDGSGVERPDGRQRASRPFPSTQLE</sequence>
<comment type="caution">
    <text evidence="2">The sequence shown here is derived from an EMBL/GenBank/DDBJ whole genome shotgun (WGS) entry which is preliminary data.</text>
</comment>
<proteinExistence type="predicted"/>
<feature type="compositionally biased region" description="Acidic residues" evidence="1">
    <location>
        <begin position="33"/>
        <end position="46"/>
    </location>
</feature>
<gene>
    <name evidence="2" type="ORF">LIER_19061</name>
</gene>
<dbReference type="AlphaFoldDB" id="A0AAV3QGE5"/>
<feature type="compositionally biased region" description="Basic and acidic residues" evidence="1">
    <location>
        <begin position="113"/>
        <end position="137"/>
    </location>
</feature>
<feature type="region of interest" description="Disordered" evidence="1">
    <location>
        <begin position="1"/>
        <end position="51"/>
    </location>
</feature>